<dbReference type="HOGENOM" id="CLU_542268_0_0_1"/>
<dbReference type="PRINTS" id="PR01415">
    <property type="entry name" value="ANKYRIN"/>
</dbReference>
<dbReference type="PROSITE" id="PS00382">
    <property type="entry name" value="CLP_PROTEASE_HIS"/>
    <property type="match status" value="1"/>
</dbReference>
<keyword evidence="6" id="KW-0040">ANK repeat</keyword>
<dbReference type="SUPFAM" id="SSF52096">
    <property type="entry name" value="ClpP/crotonase"/>
    <property type="match status" value="1"/>
</dbReference>
<name>A0A0D9XMZ1_9ORYZ</name>
<dbReference type="Proteomes" id="UP000032180">
    <property type="component" value="Chromosome 10"/>
</dbReference>
<dbReference type="GO" id="GO:0009368">
    <property type="term" value="C:endopeptidase Clp complex"/>
    <property type="evidence" value="ECO:0007669"/>
    <property type="project" value="TreeGrafter"/>
</dbReference>
<dbReference type="Pfam" id="PF12796">
    <property type="entry name" value="Ank_2"/>
    <property type="match status" value="1"/>
</dbReference>
<dbReference type="InterPro" id="IPR036770">
    <property type="entry name" value="Ankyrin_rpt-contain_sf"/>
</dbReference>
<evidence type="ECO:0000256" key="7">
    <source>
        <dbReference type="PROSITE-ProRule" id="PRU10086"/>
    </source>
</evidence>
<dbReference type="HAMAP" id="MF_00444">
    <property type="entry name" value="ClpP"/>
    <property type="match status" value="1"/>
</dbReference>
<proteinExistence type="inferred from homology"/>
<feature type="repeat" description="ANK" evidence="6">
    <location>
        <begin position="125"/>
        <end position="157"/>
    </location>
</feature>
<dbReference type="PRINTS" id="PR00127">
    <property type="entry name" value="CLPPROTEASEP"/>
</dbReference>
<feature type="compositionally biased region" description="Basic and acidic residues" evidence="9">
    <location>
        <begin position="204"/>
        <end position="229"/>
    </location>
</feature>
<evidence type="ECO:0000256" key="3">
    <source>
        <dbReference type="ARBA" id="ARBA00022801"/>
    </source>
</evidence>
<dbReference type="GO" id="GO:0051117">
    <property type="term" value="F:ATPase binding"/>
    <property type="evidence" value="ECO:0007669"/>
    <property type="project" value="TreeGrafter"/>
</dbReference>
<dbReference type="InterPro" id="IPR023562">
    <property type="entry name" value="ClpP/TepA"/>
</dbReference>
<dbReference type="GO" id="GO:0006515">
    <property type="term" value="P:protein quality control for misfolded or incompletely synthesized proteins"/>
    <property type="evidence" value="ECO:0007669"/>
    <property type="project" value="TreeGrafter"/>
</dbReference>
<comment type="similarity">
    <text evidence="1 8">Belongs to the peptidase S14 family.</text>
</comment>
<feature type="region of interest" description="Disordered" evidence="9">
    <location>
        <begin position="1"/>
        <end position="29"/>
    </location>
</feature>
<evidence type="ECO:0000256" key="2">
    <source>
        <dbReference type="ARBA" id="ARBA00022670"/>
    </source>
</evidence>
<organism evidence="10 11">
    <name type="scientific">Leersia perrieri</name>
    <dbReference type="NCBI Taxonomy" id="77586"/>
    <lineage>
        <taxon>Eukaryota</taxon>
        <taxon>Viridiplantae</taxon>
        <taxon>Streptophyta</taxon>
        <taxon>Embryophyta</taxon>
        <taxon>Tracheophyta</taxon>
        <taxon>Spermatophyta</taxon>
        <taxon>Magnoliopsida</taxon>
        <taxon>Liliopsida</taxon>
        <taxon>Poales</taxon>
        <taxon>Poaceae</taxon>
        <taxon>BOP clade</taxon>
        <taxon>Oryzoideae</taxon>
        <taxon>Oryzeae</taxon>
        <taxon>Oryzinae</taxon>
        <taxon>Leersia</taxon>
    </lineage>
</organism>
<feature type="region of interest" description="Disordered" evidence="9">
    <location>
        <begin position="256"/>
        <end position="286"/>
    </location>
</feature>
<dbReference type="InterPro" id="IPR029045">
    <property type="entry name" value="ClpP/crotonase-like_dom_sf"/>
</dbReference>
<dbReference type="PANTHER" id="PTHR10381">
    <property type="entry name" value="ATP-DEPENDENT CLP PROTEASE PROTEOLYTIC SUBUNIT"/>
    <property type="match status" value="1"/>
</dbReference>
<evidence type="ECO:0000256" key="6">
    <source>
        <dbReference type="PROSITE-ProRule" id="PRU00023"/>
    </source>
</evidence>
<feature type="compositionally biased region" description="Low complexity" evidence="9">
    <location>
        <begin position="264"/>
        <end position="274"/>
    </location>
</feature>
<dbReference type="AlphaFoldDB" id="A0A0D9XMZ1"/>
<dbReference type="EnsemblPlants" id="LPERR10G15710.1">
    <property type="protein sequence ID" value="LPERR10G15710.1"/>
    <property type="gene ID" value="LPERR10G15710"/>
</dbReference>
<dbReference type="SUPFAM" id="SSF48403">
    <property type="entry name" value="Ankyrin repeat"/>
    <property type="match status" value="1"/>
</dbReference>
<keyword evidence="3" id="KW-0378">Hydrolase</keyword>
<feature type="repeat" description="ANK" evidence="6">
    <location>
        <begin position="59"/>
        <end position="91"/>
    </location>
</feature>
<dbReference type="eggNOG" id="KOG0504">
    <property type="taxonomic scope" value="Eukaryota"/>
</dbReference>
<dbReference type="InterPro" id="IPR033135">
    <property type="entry name" value="ClpP_His_AS"/>
</dbReference>
<evidence type="ECO:0000256" key="1">
    <source>
        <dbReference type="ARBA" id="ARBA00007039"/>
    </source>
</evidence>
<accession>A0A0D9XMZ1</accession>
<comment type="catalytic activity">
    <reaction evidence="5 7">
        <text>Hydrolysis of proteins to small peptides in the presence of ATP and magnesium. alpha-casein is the usual test substrate. In the absence of ATP, only oligopeptides shorter than five residues are hydrolyzed (such as succinyl-Leu-Tyr-|-NHMec, and Leu-Tyr-Leu-|-Tyr-Trp, in which cleavage of the -Tyr-|-Leu- and -Tyr-|-Trp bonds also occurs).</text>
        <dbReference type="EC" id="3.4.21.92"/>
    </reaction>
</comment>
<feature type="compositionally biased region" description="Gly residues" evidence="9">
    <location>
        <begin position="1"/>
        <end position="22"/>
    </location>
</feature>
<dbReference type="Gene3D" id="1.25.40.20">
    <property type="entry name" value="Ankyrin repeat-containing domain"/>
    <property type="match status" value="2"/>
</dbReference>
<evidence type="ECO:0000313" key="11">
    <source>
        <dbReference type="Proteomes" id="UP000032180"/>
    </source>
</evidence>
<dbReference type="Pfam" id="PF00574">
    <property type="entry name" value="CLP_protease"/>
    <property type="match status" value="1"/>
</dbReference>
<dbReference type="Gene3D" id="3.90.226.10">
    <property type="entry name" value="2-enoyl-CoA Hydratase, Chain A, domain 1"/>
    <property type="match status" value="1"/>
</dbReference>
<keyword evidence="11" id="KW-1185">Reference proteome</keyword>
<dbReference type="Pfam" id="PF00023">
    <property type="entry name" value="Ank"/>
    <property type="match status" value="1"/>
</dbReference>
<reference evidence="10" key="3">
    <citation type="submission" date="2015-04" db="UniProtKB">
        <authorList>
            <consortium name="EnsemblPlants"/>
        </authorList>
    </citation>
    <scope>IDENTIFICATION</scope>
</reference>
<dbReference type="PANTHER" id="PTHR10381:SF24">
    <property type="entry name" value="ATP-DEPENDENT CLP PROTEASE PROTEOLYTIC SUBUNIT 4, CHLOROPLASTIC"/>
    <property type="match status" value="1"/>
</dbReference>
<evidence type="ECO:0000313" key="10">
    <source>
        <dbReference type="EnsemblPlants" id="LPERR10G15710.1"/>
    </source>
</evidence>
<evidence type="ECO:0000256" key="4">
    <source>
        <dbReference type="ARBA" id="ARBA00022825"/>
    </source>
</evidence>
<dbReference type="CDD" id="cd07017">
    <property type="entry name" value="S14_ClpP_2"/>
    <property type="match status" value="1"/>
</dbReference>
<dbReference type="Gramene" id="LPERR10G15710.1">
    <property type="protein sequence ID" value="LPERR10G15710.1"/>
    <property type="gene ID" value="LPERR10G15710"/>
</dbReference>
<evidence type="ECO:0000256" key="9">
    <source>
        <dbReference type="SAM" id="MobiDB-lite"/>
    </source>
</evidence>
<dbReference type="SMART" id="SM00248">
    <property type="entry name" value="ANK"/>
    <property type="match status" value="4"/>
</dbReference>
<feature type="repeat" description="ANK" evidence="6">
    <location>
        <begin position="92"/>
        <end position="124"/>
    </location>
</feature>
<dbReference type="eggNOG" id="KOG0840">
    <property type="taxonomic scope" value="Eukaryota"/>
</dbReference>
<feature type="active site" evidence="7">
    <location>
        <position position="394"/>
    </location>
</feature>
<dbReference type="GO" id="GO:0004252">
    <property type="term" value="F:serine-type endopeptidase activity"/>
    <property type="evidence" value="ECO:0007669"/>
    <property type="project" value="UniProtKB-EC"/>
</dbReference>
<feature type="region of interest" description="Disordered" evidence="9">
    <location>
        <begin position="204"/>
        <end position="240"/>
    </location>
</feature>
<reference evidence="10 11" key="1">
    <citation type="submission" date="2012-08" db="EMBL/GenBank/DDBJ databases">
        <title>Oryza genome evolution.</title>
        <authorList>
            <person name="Wing R.A."/>
        </authorList>
    </citation>
    <scope>NUCLEOTIDE SEQUENCE</scope>
</reference>
<keyword evidence="2" id="KW-0645">Protease</keyword>
<dbReference type="InterPro" id="IPR001907">
    <property type="entry name" value="ClpP"/>
</dbReference>
<reference evidence="11" key="2">
    <citation type="submission" date="2013-12" db="EMBL/GenBank/DDBJ databases">
        <authorList>
            <person name="Yu Y."/>
            <person name="Lee S."/>
            <person name="de Baynast K."/>
            <person name="Wissotski M."/>
            <person name="Liu L."/>
            <person name="Talag J."/>
            <person name="Goicoechea J."/>
            <person name="Angelova A."/>
            <person name="Jetty R."/>
            <person name="Kudrna D."/>
            <person name="Golser W."/>
            <person name="Rivera L."/>
            <person name="Zhang J."/>
            <person name="Wing R."/>
        </authorList>
    </citation>
    <scope>NUCLEOTIDE SEQUENCE</scope>
</reference>
<dbReference type="STRING" id="77586.A0A0D9XMZ1"/>
<protein>
    <recommendedName>
        <fullName evidence="8">ATP-dependent Clp protease proteolytic subunit</fullName>
    </recommendedName>
</protein>
<dbReference type="InterPro" id="IPR002110">
    <property type="entry name" value="Ankyrin_rpt"/>
</dbReference>
<dbReference type="GO" id="GO:0009536">
    <property type="term" value="C:plastid"/>
    <property type="evidence" value="ECO:0007669"/>
    <property type="project" value="UniProtKB-ARBA"/>
</dbReference>
<sequence length="503" mass="53201">MGRRGGGGGRGGRGRGRGGGGGGEDDDLHLHKAARSGDLAAAESLCEANPLALNSRDRLSRTPLHLAAWAGHVEVVKCLCKHKADVGAAAMDDTAAIHFASQKGHVEVVRELLASGASVKAKNRKGFTALHFASQNSHLELVKYLVKKGADIAVKTKGGQTALHVAEKDDVRAFLKECEESLKKGGELPSEKKDDSVSMIAEKADDGKASGEAAKDGDEAGVGEKRKNDGTAAGSKSPELKKAKVSLGHLVSANDMDEEEEEGLSSLNPSPLLGVRAESDSPGAGGGDGDVMGLLLRERIVFLGNEIEDFLADAVVSQLLLLDAVDPDSDIRLFVNSPGGSLSATMAIYDVMQLVRADVSTVGMGIAGSTASIILGGGTKGKRFAMPNTRIMMHQPVGGASGQALDVEVQAKEILTNKRNVIRLISGFTGRTPEQVEKDIDRDRYMGPLEAVDYGLIDGVIDGDSIIPLEPVPERVKPKYNYEELYKDPQKFLTPHVPDDEIY</sequence>
<keyword evidence="4" id="KW-0720">Serine protease</keyword>
<evidence type="ECO:0000256" key="8">
    <source>
        <dbReference type="RuleBase" id="RU003567"/>
    </source>
</evidence>
<dbReference type="PROSITE" id="PS50297">
    <property type="entry name" value="ANK_REP_REGION"/>
    <property type="match status" value="3"/>
</dbReference>
<dbReference type="PROSITE" id="PS50088">
    <property type="entry name" value="ANK_REPEAT"/>
    <property type="match status" value="3"/>
</dbReference>
<dbReference type="GO" id="GO:0004176">
    <property type="term" value="F:ATP-dependent peptidase activity"/>
    <property type="evidence" value="ECO:0007669"/>
    <property type="project" value="InterPro"/>
</dbReference>
<evidence type="ECO:0000256" key="5">
    <source>
        <dbReference type="ARBA" id="ARBA00034021"/>
    </source>
</evidence>